<proteinExistence type="predicted"/>
<organism evidence="2 3">
    <name type="scientific">Cotesia glomerata</name>
    <name type="common">Lepidopteran parasitic wasp</name>
    <name type="synonym">Apanteles glomeratus</name>
    <dbReference type="NCBI Taxonomy" id="32391"/>
    <lineage>
        <taxon>Eukaryota</taxon>
        <taxon>Metazoa</taxon>
        <taxon>Ecdysozoa</taxon>
        <taxon>Arthropoda</taxon>
        <taxon>Hexapoda</taxon>
        <taxon>Insecta</taxon>
        <taxon>Pterygota</taxon>
        <taxon>Neoptera</taxon>
        <taxon>Endopterygota</taxon>
        <taxon>Hymenoptera</taxon>
        <taxon>Apocrita</taxon>
        <taxon>Ichneumonoidea</taxon>
        <taxon>Braconidae</taxon>
        <taxon>Microgastrinae</taxon>
        <taxon>Cotesia</taxon>
    </lineage>
</organism>
<dbReference type="EMBL" id="JAHXZJ010000002">
    <property type="protein sequence ID" value="KAH0564375.1"/>
    <property type="molecule type" value="Genomic_DNA"/>
</dbReference>
<gene>
    <name evidence="2" type="ORF">KQX54_011732</name>
</gene>
<reference evidence="2 3" key="1">
    <citation type="journal article" date="2021" name="J. Hered.">
        <title>A chromosome-level genome assembly of the parasitoid wasp, Cotesia glomerata (Hymenoptera: Braconidae).</title>
        <authorList>
            <person name="Pinto B.J."/>
            <person name="Weis J.J."/>
            <person name="Gamble T."/>
            <person name="Ode P.J."/>
            <person name="Paul R."/>
            <person name="Zaspel J.M."/>
        </authorList>
    </citation>
    <scope>NUCLEOTIDE SEQUENCE [LARGE SCALE GENOMIC DNA]</scope>
    <source>
        <strain evidence="2">CgM1</strain>
    </source>
</reference>
<keyword evidence="3" id="KW-1185">Reference proteome</keyword>
<feature type="compositionally biased region" description="Basic and acidic residues" evidence="1">
    <location>
        <begin position="84"/>
        <end position="94"/>
    </location>
</feature>
<feature type="compositionally biased region" description="Basic and acidic residues" evidence="1">
    <location>
        <begin position="43"/>
        <end position="56"/>
    </location>
</feature>
<sequence length="94" mass="10758">MDRCYVGRFVCVQVEEFLEKKIRSYEMKECFKLFMKEGENLVAEDRSGSERDEKWIGAHAKQGRGKSTGASLRGKGAQVNQRGTPRDVQERDGQ</sequence>
<feature type="region of interest" description="Disordered" evidence="1">
    <location>
        <begin position="43"/>
        <end position="94"/>
    </location>
</feature>
<evidence type="ECO:0000313" key="2">
    <source>
        <dbReference type="EMBL" id="KAH0564375.1"/>
    </source>
</evidence>
<comment type="caution">
    <text evidence="2">The sequence shown here is derived from an EMBL/GenBank/DDBJ whole genome shotgun (WGS) entry which is preliminary data.</text>
</comment>
<dbReference type="Proteomes" id="UP000826195">
    <property type="component" value="Unassembled WGS sequence"/>
</dbReference>
<evidence type="ECO:0000313" key="3">
    <source>
        <dbReference type="Proteomes" id="UP000826195"/>
    </source>
</evidence>
<evidence type="ECO:0000256" key="1">
    <source>
        <dbReference type="SAM" id="MobiDB-lite"/>
    </source>
</evidence>
<name>A0AAV7J3A0_COTGL</name>
<accession>A0AAV7J3A0</accession>
<dbReference type="AlphaFoldDB" id="A0AAV7J3A0"/>
<protein>
    <submittedName>
        <fullName evidence="2">Uncharacterized protein</fullName>
    </submittedName>
</protein>